<organism evidence="6 7">
    <name type="scientific">Glutamicibacter ectropisis</name>
    <dbReference type="NCBI Taxonomy" id="3046593"/>
    <lineage>
        <taxon>Bacteria</taxon>
        <taxon>Bacillati</taxon>
        <taxon>Actinomycetota</taxon>
        <taxon>Actinomycetes</taxon>
        <taxon>Micrococcales</taxon>
        <taxon>Micrococcaceae</taxon>
        <taxon>Glutamicibacter</taxon>
    </lineage>
</organism>
<dbReference type="SUPFAM" id="SSF51679">
    <property type="entry name" value="Bacterial luciferase-like"/>
    <property type="match status" value="1"/>
</dbReference>
<sequence>MSDRSLLLALNLDGAGNDPNDSANYAQEAEHAGFHAVSFSADGLLDAVQRASFSAPKTQRIALIPVIDALFTEPFHTATQLASLDIISRGRAGWILETQNDSVRAQAVGREPLPVHELSTEAADVITTHRRLWDSWEENAVIRDVSSGRYLDANKLHYADVQGKSFSVKGPAITPRPPQGQLPIIAPAPLFTDEGLQHCRLNGADVVKLNGANLDELLAQAQIASRKGAVAIDLDVYLDTATETGARRLAAQGVQATERAEFTGTPKQLTDFLTRFAEATANPGDQRRHLVHLFPGDLRVDSQVLIEEVLPELKHSNLLAPVGNTLRESFGLPVAKNRFQEAS</sequence>
<dbReference type="GO" id="GO:0016705">
    <property type="term" value="F:oxidoreductase activity, acting on paired donors, with incorporation or reduction of molecular oxygen"/>
    <property type="evidence" value="ECO:0007669"/>
    <property type="project" value="InterPro"/>
</dbReference>
<dbReference type="Pfam" id="PF00296">
    <property type="entry name" value="Bac_luciferase"/>
    <property type="match status" value="1"/>
</dbReference>
<dbReference type="EMBL" id="CP125942">
    <property type="protein sequence ID" value="XAO45211.1"/>
    <property type="molecule type" value="Genomic_DNA"/>
</dbReference>
<reference evidence="6 7" key="1">
    <citation type="submission" date="2023-05" db="EMBL/GenBank/DDBJ databases">
        <title>Glutamicibacter sp. B1, complete genome.</title>
        <authorList>
            <person name="Long Y.H."/>
            <person name="Fang T."/>
            <person name="Li X.Y."/>
        </authorList>
    </citation>
    <scope>NUCLEOTIDE SEQUENCE [LARGE SCALE GENOMIC DNA]</scope>
    <source>
        <strain evidence="6 7">B1</strain>
    </source>
</reference>
<dbReference type="RefSeq" id="WP_345470541.1">
    <property type="nucleotide sequence ID" value="NZ_CP125942.1"/>
</dbReference>
<gene>
    <name evidence="6" type="ORF">QMQ05_12745</name>
</gene>
<evidence type="ECO:0000313" key="7">
    <source>
        <dbReference type="Proteomes" id="UP001486888"/>
    </source>
</evidence>
<keyword evidence="1" id="KW-0285">Flavoprotein</keyword>
<evidence type="ECO:0000313" key="6">
    <source>
        <dbReference type="EMBL" id="XAO45211.1"/>
    </source>
</evidence>
<evidence type="ECO:0000259" key="5">
    <source>
        <dbReference type="Pfam" id="PF00296"/>
    </source>
</evidence>
<dbReference type="Gene3D" id="3.20.20.30">
    <property type="entry name" value="Luciferase-like domain"/>
    <property type="match status" value="1"/>
</dbReference>
<dbReference type="PANTHER" id="PTHR30011">
    <property type="entry name" value="ALKANESULFONATE MONOOXYGENASE-RELATED"/>
    <property type="match status" value="1"/>
</dbReference>
<dbReference type="KEGG" id="gey:QMQ05_12745"/>
<dbReference type="Proteomes" id="UP001486888">
    <property type="component" value="Chromosome"/>
</dbReference>
<keyword evidence="3" id="KW-0560">Oxidoreductase</keyword>
<evidence type="ECO:0000256" key="3">
    <source>
        <dbReference type="ARBA" id="ARBA00023002"/>
    </source>
</evidence>
<dbReference type="InterPro" id="IPR011251">
    <property type="entry name" value="Luciferase-like_dom"/>
</dbReference>
<dbReference type="InterPro" id="IPR036661">
    <property type="entry name" value="Luciferase-like_sf"/>
</dbReference>
<keyword evidence="4" id="KW-0503">Monooxygenase</keyword>
<dbReference type="GO" id="GO:0004497">
    <property type="term" value="F:monooxygenase activity"/>
    <property type="evidence" value="ECO:0007669"/>
    <property type="project" value="UniProtKB-KW"/>
</dbReference>
<dbReference type="AlphaFoldDB" id="A0AAU6WD96"/>
<evidence type="ECO:0000256" key="2">
    <source>
        <dbReference type="ARBA" id="ARBA00022643"/>
    </source>
</evidence>
<keyword evidence="7" id="KW-1185">Reference proteome</keyword>
<dbReference type="PANTHER" id="PTHR30011:SF16">
    <property type="entry name" value="C2H2 FINGER DOMAIN TRANSCRIPTION FACTOR (EUROFUNG)-RELATED"/>
    <property type="match status" value="1"/>
</dbReference>
<proteinExistence type="predicted"/>
<feature type="domain" description="Luciferase-like" evidence="5">
    <location>
        <begin position="15"/>
        <end position="185"/>
    </location>
</feature>
<dbReference type="InterPro" id="IPR051260">
    <property type="entry name" value="Diverse_substr_monoxygenases"/>
</dbReference>
<accession>A0AAU6WD96</accession>
<protein>
    <submittedName>
        <fullName evidence="6">LLM class flavin-dependent oxidoreductase</fullName>
    </submittedName>
</protein>
<name>A0AAU6WD96_9MICC</name>
<evidence type="ECO:0000256" key="4">
    <source>
        <dbReference type="ARBA" id="ARBA00023033"/>
    </source>
</evidence>
<keyword evidence="2" id="KW-0288">FMN</keyword>
<evidence type="ECO:0000256" key="1">
    <source>
        <dbReference type="ARBA" id="ARBA00022630"/>
    </source>
</evidence>